<dbReference type="GO" id="GO:0005739">
    <property type="term" value="C:mitochondrion"/>
    <property type="evidence" value="ECO:0007669"/>
    <property type="project" value="UniProtKB-SubCell"/>
</dbReference>
<dbReference type="NCBIfam" id="TIGR00461">
    <property type="entry name" value="gcvP"/>
    <property type="match status" value="1"/>
</dbReference>
<dbReference type="Pfam" id="PF02347">
    <property type="entry name" value="GDC-P"/>
    <property type="match status" value="1"/>
</dbReference>
<dbReference type="FunFam" id="3.40.640.10:FF:000005">
    <property type="entry name" value="Glycine dehydrogenase (decarboxylating), mitochondrial"/>
    <property type="match status" value="1"/>
</dbReference>
<reference evidence="3" key="1">
    <citation type="submission" date="2021-06" db="EMBL/GenBank/DDBJ databases">
        <authorList>
            <person name="Hodson N. C."/>
            <person name="Mongue J. A."/>
            <person name="Jaron S. K."/>
        </authorList>
    </citation>
    <scope>NUCLEOTIDE SEQUENCE</scope>
</reference>
<sequence length="738" mass="81942">MTRFSVDPVHSSVGFPASKMLSQVSQTVARSSLSRAVLHQKRLVLTLSQGGQPCATISTTGVLYTRPKKLIPKREEFASRHIGPRQKDRDAMLAYLGFETLDHMIQRAVPENIRLKRDLELEEPYDEHELISRIRGIAEKNKIWRSFLGMGYHNCVVPHTIMRNVFENPGWTTQYTPYQPEIAQGRLEGLLNYQTLVTDLTGLPVANASLLDEGTAAAEAMSLCYRQNKRRKIFLSDKIHPQTLSVVETRAIPMGLEVIVGDVNKADFSNRDISGVLFQYPDTNGNILDFSQLVQNAHSNGTLAVCATDLLALTILKPPGDFDVDIAVGTSQRLGVPLGYGGPHAGFFACRNSLTRLMPGRMIGVTRDAGGKDAFRLALQTREQHIRRDKATSNICTAQALLANMSAMYAVYHGPSGLRNIANRAHTAALVLAKGLRESGNIVENDFFFDTLHITPAMAQSEIRHQANQKEINLRYNLDGTVNVALDETVTEDDINDLLYIFRCKTNLNKLGKEIENTDTLEGSIINSDFNRTSSYLTHPVFNTHHSETRIVRYMKTLENKDLSLVHSMIPLGSCTMKLNSTTEMMPCSFRHFTDIHPFVPLEQALGYRDLFEQLERDLCEITGYDKISFQPNSGAQGEYAGLRAIKSYLEAKGQGHRNVCLIPVSAHGTNPASAQMAGMKVEPINVSKDGSVDVKHLEAKVSKHRDELACLMITYPSTNGVFEETVASICQLIHDAG</sequence>
<protein>
    <recommendedName>
        <fullName evidence="1">Glycine cleavage system P protein</fullName>
        <ecNumber evidence="1">1.4.4.2</ecNumber>
    </recommendedName>
</protein>
<name>A0A8J2KLT1_9HEXA</name>
<dbReference type="FunFam" id="3.90.1150.10:FF:000025">
    <property type="entry name" value="Glycine cleavage system P protein"/>
    <property type="match status" value="1"/>
</dbReference>
<comment type="catalytic activity">
    <reaction evidence="1">
        <text>N(6)-[(R)-lipoyl]-L-lysyl-[glycine-cleavage complex H protein] + glycine + H(+) = N(6)-[(R)-S(8)-aminomethyldihydrolipoyl]-L-lysyl-[glycine-cleavage complex H protein] + CO2</text>
        <dbReference type="Rhea" id="RHEA:24304"/>
        <dbReference type="Rhea" id="RHEA-COMP:10494"/>
        <dbReference type="Rhea" id="RHEA-COMP:10495"/>
        <dbReference type="ChEBI" id="CHEBI:15378"/>
        <dbReference type="ChEBI" id="CHEBI:16526"/>
        <dbReference type="ChEBI" id="CHEBI:57305"/>
        <dbReference type="ChEBI" id="CHEBI:83099"/>
        <dbReference type="ChEBI" id="CHEBI:83143"/>
        <dbReference type="EC" id="1.4.4.2"/>
    </reaction>
</comment>
<keyword evidence="4" id="KW-1185">Reference proteome</keyword>
<accession>A0A8J2KLT1</accession>
<dbReference type="NCBIfam" id="NF001696">
    <property type="entry name" value="PRK00451.1"/>
    <property type="match status" value="1"/>
</dbReference>
<gene>
    <name evidence="3" type="ORF">AFUS01_LOCUS27923</name>
</gene>
<keyword evidence="1" id="KW-0809">Transit peptide</keyword>
<dbReference type="OrthoDB" id="6537869at2759"/>
<dbReference type="GO" id="GO:0019464">
    <property type="term" value="P:glycine decarboxylation via glycine cleavage system"/>
    <property type="evidence" value="ECO:0007669"/>
    <property type="project" value="TreeGrafter"/>
</dbReference>
<feature type="domain" description="Glycine cleavage system P-protein N-terminal" evidence="2">
    <location>
        <begin position="80"/>
        <end position="502"/>
    </location>
</feature>
<dbReference type="PANTHER" id="PTHR11773:SF1">
    <property type="entry name" value="GLYCINE DEHYDROGENASE (DECARBOXYLATING), MITOCHONDRIAL"/>
    <property type="match status" value="1"/>
</dbReference>
<evidence type="ECO:0000313" key="3">
    <source>
        <dbReference type="EMBL" id="CAG7817350.1"/>
    </source>
</evidence>
<dbReference type="Proteomes" id="UP000708208">
    <property type="component" value="Unassembled WGS sequence"/>
</dbReference>
<evidence type="ECO:0000313" key="4">
    <source>
        <dbReference type="Proteomes" id="UP000708208"/>
    </source>
</evidence>
<comment type="similarity">
    <text evidence="1">Belongs to the GcvP family.</text>
</comment>
<evidence type="ECO:0000259" key="2">
    <source>
        <dbReference type="Pfam" id="PF02347"/>
    </source>
</evidence>
<comment type="caution">
    <text evidence="3">The sequence shown here is derived from an EMBL/GenBank/DDBJ whole genome shotgun (WGS) entry which is preliminary data.</text>
</comment>
<dbReference type="EMBL" id="CAJVCH010392057">
    <property type="protein sequence ID" value="CAG7817350.1"/>
    <property type="molecule type" value="Genomic_DNA"/>
</dbReference>
<comment type="cofactor">
    <cofactor evidence="1">
        <name>pyridoxal 5'-phosphate</name>
        <dbReference type="ChEBI" id="CHEBI:597326"/>
    </cofactor>
</comment>
<dbReference type="AlphaFoldDB" id="A0A8J2KLT1"/>
<dbReference type="GO" id="GO:0030170">
    <property type="term" value="F:pyridoxal phosphate binding"/>
    <property type="evidence" value="ECO:0007669"/>
    <property type="project" value="TreeGrafter"/>
</dbReference>
<feature type="non-terminal residue" evidence="3">
    <location>
        <position position="1"/>
    </location>
</feature>
<comment type="subcellular location">
    <subcellularLocation>
        <location evidence="1">Mitochondrion</location>
    </subcellularLocation>
</comment>
<dbReference type="EC" id="1.4.4.2" evidence="1"/>
<keyword evidence="1" id="KW-0496">Mitochondrion</keyword>
<dbReference type="InterPro" id="IPR049315">
    <property type="entry name" value="GDC-P_N"/>
</dbReference>
<keyword evidence="1" id="KW-0663">Pyridoxal phosphate</keyword>
<dbReference type="InterPro" id="IPR020581">
    <property type="entry name" value="GDC_P"/>
</dbReference>
<evidence type="ECO:0000256" key="1">
    <source>
        <dbReference type="RuleBase" id="RU364056"/>
    </source>
</evidence>
<organism evidence="3 4">
    <name type="scientific">Allacma fusca</name>
    <dbReference type="NCBI Taxonomy" id="39272"/>
    <lineage>
        <taxon>Eukaryota</taxon>
        <taxon>Metazoa</taxon>
        <taxon>Ecdysozoa</taxon>
        <taxon>Arthropoda</taxon>
        <taxon>Hexapoda</taxon>
        <taxon>Collembola</taxon>
        <taxon>Symphypleona</taxon>
        <taxon>Sminthuridae</taxon>
        <taxon>Allacma</taxon>
    </lineage>
</organism>
<dbReference type="GO" id="GO:0005960">
    <property type="term" value="C:glycine cleavage complex"/>
    <property type="evidence" value="ECO:0007669"/>
    <property type="project" value="TreeGrafter"/>
</dbReference>
<dbReference type="GO" id="GO:0016594">
    <property type="term" value="F:glycine binding"/>
    <property type="evidence" value="ECO:0007669"/>
    <property type="project" value="TreeGrafter"/>
</dbReference>
<dbReference type="InterPro" id="IPR003437">
    <property type="entry name" value="GcvP"/>
</dbReference>
<proteinExistence type="inferred from homology"/>
<dbReference type="PANTHER" id="PTHR11773">
    <property type="entry name" value="GLYCINE DEHYDROGENASE, DECARBOXYLATING"/>
    <property type="match status" value="1"/>
</dbReference>
<comment type="function">
    <text evidence="1">The glycine cleavage system catalyzes the degradation of glycine.</text>
</comment>
<dbReference type="CDD" id="cd00613">
    <property type="entry name" value="GDC-P"/>
    <property type="match status" value="1"/>
</dbReference>
<keyword evidence="1" id="KW-0560">Oxidoreductase</keyword>
<dbReference type="GO" id="GO:0004375">
    <property type="term" value="F:glycine dehydrogenase (decarboxylating) activity"/>
    <property type="evidence" value="ECO:0007669"/>
    <property type="project" value="UniProtKB-UniRule"/>
</dbReference>
<comment type="subunit">
    <text evidence="1">The glycine cleavage system is composed of four proteins: P, T, L and H.</text>
</comment>